<accession>A0A3B0YMG7</accession>
<evidence type="ECO:0000259" key="1">
    <source>
        <dbReference type="Pfam" id="PF09992"/>
    </source>
</evidence>
<dbReference type="InterPro" id="IPR018711">
    <property type="entry name" value="NAGPA"/>
</dbReference>
<organism evidence="2">
    <name type="scientific">hydrothermal vent metagenome</name>
    <dbReference type="NCBI Taxonomy" id="652676"/>
    <lineage>
        <taxon>unclassified sequences</taxon>
        <taxon>metagenomes</taxon>
        <taxon>ecological metagenomes</taxon>
    </lineage>
</organism>
<reference evidence="2" key="1">
    <citation type="submission" date="2018-06" db="EMBL/GenBank/DDBJ databases">
        <authorList>
            <person name="Zhirakovskaya E."/>
        </authorList>
    </citation>
    <scope>NUCLEOTIDE SEQUENCE</scope>
</reference>
<dbReference type="Pfam" id="PF09992">
    <property type="entry name" value="NAGPA"/>
    <property type="match status" value="1"/>
</dbReference>
<sequence>MLVIVLRKISLYSLVFSFLFLSSVTVLADAQQVQYKKNHFDYYRISPSKNNIRFYWKDAQGARYFSFKRLREDLRHKNRQLVFATNAGIFEWGYSPLGLYIEKGRTIEKLNRRSGKGNFYVKPNGVFYISKNKAGILSTRHFAKSGIQPLYATQSGPMLVRHNIIHRFFRRASKSRKIRNGVGIDSRGHMVFVISRTPVNMYQFAEFFKRRMRCSQALYLDGNISQMYLPEIKRYDLNGNFAVIIAVSKKSRQKKKAREPLTKPGG</sequence>
<name>A0A3B0YMG7_9ZZZZ</name>
<dbReference type="AlphaFoldDB" id="A0A3B0YMG7"/>
<feature type="domain" description="Phosphodiester glycosidase" evidence="1">
    <location>
        <begin position="81"/>
        <end position="229"/>
    </location>
</feature>
<dbReference type="EMBL" id="UOFL01000108">
    <property type="protein sequence ID" value="VAW76472.1"/>
    <property type="molecule type" value="Genomic_DNA"/>
</dbReference>
<proteinExistence type="predicted"/>
<gene>
    <name evidence="2" type="ORF">MNBD_GAMMA12-3672</name>
</gene>
<evidence type="ECO:0000313" key="2">
    <source>
        <dbReference type="EMBL" id="VAW76472.1"/>
    </source>
</evidence>
<protein>
    <recommendedName>
        <fullName evidence="1">Phosphodiester glycosidase domain-containing protein</fullName>
    </recommendedName>
</protein>